<dbReference type="InterPro" id="IPR029000">
    <property type="entry name" value="Cyclophilin-like_dom_sf"/>
</dbReference>
<dbReference type="InterPro" id="IPR020892">
    <property type="entry name" value="Cyclophilin-type_PPIase_CS"/>
</dbReference>
<keyword evidence="2 4" id="KW-0697">Rotamase</keyword>
<dbReference type="RefSeq" id="WP_345238058.1">
    <property type="nucleotide sequence ID" value="NZ_BAABGZ010000079.1"/>
</dbReference>
<dbReference type="PROSITE" id="PS50072">
    <property type="entry name" value="CSA_PPIASE_2"/>
    <property type="match status" value="1"/>
</dbReference>
<dbReference type="Pfam" id="PF00160">
    <property type="entry name" value="Pro_isomerase"/>
    <property type="match status" value="1"/>
</dbReference>
<evidence type="ECO:0000259" key="5">
    <source>
        <dbReference type="PROSITE" id="PS50072"/>
    </source>
</evidence>
<dbReference type="EC" id="5.2.1.8" evidence="4"/>
<keyword evidence="4" id="KW-0732">Signal</keyword>
<reference evidence="7" key="1">
    <citation type="journal article" date="2019" name="Int. J. Syst. Evol. Microbiol.">
        <title>The Global Catalogue of Microorganisms (GCM) 10K type strain sequencing project: providing services to taxonomists for standard genome sequencing and annotation.</title>
        <authorList>
            <consortium name="The Broad Institute Genomics Platform"/>
            <consortium name="The Broad Institute Genome Sequencing Center for Infectious Disease"/>
            <person name="Wu L."/>
            <person name="Ma J."/>
        </authorList>
    </citation>
    <scope>NUCLEOTIDE SEQUENCE [LARGE SCALE GENOMIC DNA]</scope>
    <source>
        <strain evidence="7">JCM 17923</strain>
    </source>
</reference>
<feature type="domain" description="PPIase cyclophilin-type" evidence="5">
    <location>
        <begin position="59"/>
        <end position="209"/>
    </location>
</feature>
<feature type="signal peptide" evidence="4">
    <location>
        <begin position="1"/>
        <end position="26"/>
    </location>
</feature>
<dbReference type="Proteomes" id="UP001501153">
    <property type="component" value="Unassembled WGS sequence"/>
</dbReference>
<evidence type="ECO:0000313" key="7">
    <source>
        <dbReference type="Proteomes" id="UP001501153"/>
    </source>
</evidence>
<dbReference type="CDD" id="cd00317">
    <property type="entry name" value="cyclophilin"/>
    <property type="match status" value="1"/>
</dbReference>
<accession>A0ABP8IRC2</accession>
<gene>
    <name evidence="6" type="ORF">GCM10023185_41430</name>
</gene>
<comment type="catalytic activity">
    <reaction evidence="4">
        <text>[protein]-peptidylproline (omega=180) = [protein]-peptidylproline (omega=0)</text>
        <dbReference type="Rhea" id="RHEA:16237"/>
        <dbReference type="Rhea" id="RHEA-COMP:10747"/>
        <dbReference type="Rhea" id="RHEA-COMP:10748"/>
        <dbReference type="ChEBI" id="CHEBI:83833"/>
        <dbReference type="ChEBI" id="CHEBI:83834"/>
        <dbReference type="EC" id="5.2.1.8"/>
    </reaction>
</comment>
<evidence type="ECO:0000256" key="2">
    <source>
        <dbReference type="ARBA" id="ARBA00023110"/>
    </source>
</evidence>
<dbReference type="InterPro" id="IPR044666">
    <property type="entry name" value="Cyclophilin_A-like"/>
</dbReference>
<proteinExistence type="inferred from homology"/>
<evidence type="ECO:0000256" key="1">
    <source>
        <dbReference type="ARBA" id="ARBA00007365"/>
    </source>
</evidence>
<protein>
    <recommendedName>
        <fullName evidence="4">Peptidyl-prolyl cis-trans isomerase</fullName>
        <shortName evidence="4">PPIase</shortName>
        <ecNumber evidence="4">5.2.1.8</ecNumber>
    </recommendedName>
</protein>
<name>A0ABP8IRC2_9BACT</name>
<dbReference type="PANTHER" id="PTHR45625">
    <property type="entry name" value="PEPTIDYL-PROLYL CIS-TRANS ISOMERASE-RELATED"/>
    <property type="match status" value="1"/>
</dbReference>
<dbReference type="PRINTS" id="PR00153">
    <property type="entry name" value="CSAPPISMRASE"/>
</dbReference>
<keyword evidence="7" id="KW-1185">Reference proteome</keyword>
<dbReference type="SUPFAM" id="SSF50891">
    <property type="entry name" value="Cyclophilin-like"/>
    <property type="match status" value="1"/>
</dbReference>
<dbReference type="InterPro" id="IPR002130">
    <property type="entry name" value="Cyclophilin-type_PPIase_dom"/>
</dbReference>
<dbReference type="PROSITE" id="PS00170">
    <property type="entry name" value="CSA_PPIASE_1"/>
    <property type="match status" value="1"/>
</dbReference>
<evidence type="ECO:0000256" key="4">
    <source>
        <dbReference type="RuleBase" id="RU363019"/>
    </source>
</evidence>
<dbReference type="PANTHER" id="PTHR45625:SF4">
    <property type="entry name" value="PEPTIDYLPROLYL ISOMERASE DOMAIN AND WD REPEAT-CONTAINING PROTEIN 1"/>
    <property type="match status" value="1"/>
</dbReference>
<sequence length="228" mass="25171">MLHYRRFISGILSAAALMLVSQATLAQSAEAPVAEKQAKVKKVKVSGKDEVVTIITTYGDIRLILFQDTPLHRANFLEKASSGFYNGTTFHRVIQDFMIQGGDANSKDADPSNDGMGQPNETTIPAEFSAGHKHDYGALAAARQGDFANPQKASSNSQFYLVQNRNGTHFLDGQYTVYGQAIQGLDVIDKIAKVTKDGRDRPTTDVKMTMKVEKLKKKKITKLYGYKY</sequence>
<comment type="caution">
    <text evidence="6">The sequence shown here is derived from an EMBL/GenBank/DDBJ whole genome shotgun (WGS) entry which is preliminary data.</text>
</comment>
<keyword evidence="3 4" id="KW-0413">Isomerase</keyword>
<comment type="similarity">
    <text evidence="1 4">Belongs to the cyclophilin-type PPIase family.</text>
</comment>
<comment type="function">
    <text evidence="4">PPIases accelerate the folding of proteins. It catalyzes the cis-trans isomerization of proline imidic peptide bonds in oligopeptides.</text>
</comment>
<evidence type="ECO:0000256" key="3">
    <source>
        <dbReference type="ARBA" id="ARBA00023235"/>
    </source>
</evidence>
<feature type="chain" id="PRO_5045007234" description="Peptidyl-prolyl cis-trans isomerase" evidence="4">
    <location>
        <begin position="27"/>
        <end position="228"/>
    </location>
</feature>
<dbReference type="EMBL" id="BAABGZ010000079">
    <property type="protein sequence ID" value="GAA4368544.1"/>
    <property type="molecule type" value="Genomic_DNA"/>
</dbReference>
<dbReference type="Gene3D" id="2.40.100.10">
    <property type="entry name" value="Cyclophilin-like"/>
    <property type="match status" value="1"/>
</dbReference>
<organism evidence="6 7">
    <name type="scientific">Hymenobacter saemangeumensis</name>
    <dbReference type="NCBI Taxonomy" id="1084522"/>
    <lineage>
        <taxon>Bacteria</taxon>
        <taxon>Pseudomonadati</taxon>
        <taxon>Bacteroidota</taxon>
        <taxon>Cytophagia</taxon>
        <taxon>Cytophagales</taxon>
        <taxon>Hymenobacteraceae</taxon>
        <taxon>Hymenobacter</taxon>
    </lineage>
</organism>
<evidence type="ECO:0000313" key="6">
    <source>
        <dbReference type="EMBL" id="GAA4368544.1"/>
    </source>
</evidence>